<dbReference type="Proteomes" id="UP000821845">
    <property type="component" value="Chromosome 3"/>
</dbReference>
<accession>A0ACB7SJS6</accession>
<protein>
    <submittedName>
        <fullName evidence="1">Uncharacterized protein</fullName>
    </submittedName>
</protein>
<evidence type="ECO:0000313" key="1">
    <source>
        <dbReference type="EMBL" id="KAH6934890.1"/>
    </source>
</evidence>
<comment type="caution">
    <text evidence="1">The sequence shown here is derived from an EMBL/GenBank/DDBJ whole genome shotgun (WGS) entry which is preliminary data.</text>
</comment>
<keyword evidence="2" id="KW-1185">Reference proteome</keyword>
<gene>
    <name evidence="1" type="ORF">HPB50_001591</name>
</gene>
<sequence>MGIVVVEGKDISPKEIRNDKGWLEVRAKHKKNTTPVNETKPAAQEAATLNKEETYTRRAARNLRRHGMASKKPNLLVDDIKVIVCPKDGFSTATHCAARIGDGIRNAAGLRQKETRGDTFRVNERQNIIAVTISSEERARRYCAISKLHMGDKEYEASAHAAAPENTTKGIIHGIPVEDTLEDIERHLVNEHNPTLLHAKRMGQTANAIIVFEGSKVKTFRCQRERHKGDPGPAPILAPALGRGTLSHSPRLEAEKAPDLGPGAGLSRGWAPRRGELPETETPMGNPKLPRAAEVKLPQGHVHGSGLPLLKGSGAMKF</sequence>
<evidence type="ECO:0000313" key="2">
    <source>
        <dbReference type="Proteomes" id="UP000821845"/>
    </source>
</evidence>
<name>A0ACB7SJS6_HYAAI</name>
<dbReference type="EMBL" id="CM023483">
    <property type="protein sequence ID" value="KAH6934890.1"/>
    <property type="molecule type" value="Genomic_DNA"/>
</dbReference>
<reference evidence="1" key="1">
    <citation type="submission" date="2020-05" db="EMBL/GenBank/DDBJ databases">
        <title>Large-scale comparative analyses of tick genomes elucidate their genetic diversity and vector capacities.</title>
        <authorList>
            <person name="Jia N."/>
            <person name="Wang J."/>
            <person name="Shi W."/>
            <person name="Du L."/>
            <person name="Sun Y."/>
            <person name="Zhan W."/>
            <person name="Jiang J."/>
            <person name="Wang Q."/>
            <person name="Zhang B."/>
            <person name="Ji P."/>
            <person name="Sakyi L.B."/>
            <person name="Cui X."/>
            <person name="Yuan T."/>
            <person name="Jiang B."/>
            <person name="Yang W."/>
            <person name="Lam T.T.-Y."/>
            <person name="Chang Q."/>
            <person name="Ding S."/>
            <person name="Wang X."/>
            <person name="Zhu J."/>
            <person name="Ruan X."/>
            <person name="Zhao L."/>
            <person name="Wei J."/>
            <person name="Que T."/>
            <person name="Du C."/>
            <person name="Cheng J."/>
            <person name="Dai P."/>
            <person name="Han X."/>
            <person name="Huang E."/>
            <person name="Gao Y."/>
            <person name="Liu J."/>
            <person name="Shao H."/>
            <person name="Ye R."/>
            <person name="Li L."/>
            <person name="Wei W."/>
            <person name="Wang X."/>
            <person name="Wang C."/>
            <person name="Yang T."/>
            <person name="Huo Q."/>
            <person name="Li W."/>
            <person name="Guo W."/>
            <person name="Chen H."/>
            <person name="Zhou L."/>
            <person name="Ni X."/>
            <person name="Tian J."/>
            <person name="Zhou Y."/>
            <person name="Sheng Y."/>
            <person name="Liu T."/>
            <person name="Pan Y."/>
            <person name="Xia L."/>
            <person name="Li J."/>
            <person name="Zhao F."/>
            <person name="Cao W."/>
        </authorList>
    </citation>
    <scope>NUCLEOTIDE SEQUENCE</scope>
    <source>
        <strain evidence="1">Hyas-2018</strain>
    </source>
</reference>
<organism evidence="1 2">
    <name type="scientific">Hyalomma asiaticum</name>
    <name type="common">Tick</name>
    <dbReference type="NCBI Taxonomy" id="266040"/>
    <lineage>
        <taxon>Eukaryota</taxon>
        <taxon>Metazoa</taxon>
        <taxon>Ecdysozoa</taxon>
        <taxon>Arthropoda</taxon>
        <taxon>Chelicerata</taxon>
        <taxon>Arachnida</taxon>
        <taxon>Acari</taxon>
        <taxon>Parasitiformes</taxon>
        <taxon>Ixodida</taxon>
        <taxon>Ixodoidea</taxon>
        <taxon>Ixodidae</taxon>
        <taxon>Hyalomminae</taxon>
        <taxon>Hyalomma</taxon>
    </lineage>
</organism>
<proteinExistence type="predicted"/>